<dbReference type="AlphaFoldDB" id="A0A9P9A1L2"/>
<organism evidence="1 2">
    <name type="scientific">Truncatella angustata</name>
    <dbReference type="NCBI Taxonomy" id="152316"/>
    <lineage>
        <taxon>Eukaryota</taxon>
        <taxon>Fungi</taxon>
        <taxon>Dikarya</taxon>
        <taxon>Ascomycota</taxon>
        <taxon>Pezizomycotina</taxon>
        <taxon>Sordariomycetes</taxon>
        <taxon>Xylariomycetidae</taxon>
        <taxon>Amphisphaeriales</taxon>
        <taxon>Sporocadaceae</taxon>
        <taxon>Truncatella</taxon>
    </lineage>
</organism>
<gene>
    <name evidence="1" type="ORF">BKA67DRAFT_554229</name>
</gene>
<reference evidence="1" key="1">
    <citation type="journal article" date="2021" name="Nat. Commun.">
        <title>Genetic determinants of endophytism in the Arabidopsis root mycobiome.</title>
        <authorList>
            <person name="Mesny F."/>
            <person name="Miyauchi S."/>
            <person name="Thiergart T."/>
            <person name="Pickel B."/>
            <person name="Atanasova L."/>
            <person name="Karlsson M."/>
            <person name="Huettel B."/>
            <person name="Barry K.W."/>
            <person name="Haridas S."/>
            <person name="Chen C."/>
            <person name="Bauer D."/>
            <person name="Andreopoulos W."/>
            <person name="Pangilinan J."/>
            <person name="LaButti K."/>
            <person name="Riley R."/>
            <person name="Lipzen A."/>
            <person name="Clum A."/>
            <person name="Drula E."/>
            <person name="Henrissat B."/>
            <person name="Kohler A."/>
            <person name="Grigoriev I.V."/>
            <person name="Martin F.M."/>
            <person name="Hacquard S."/>
        </authorList>
    </citation>
    <scope>NUCLEOTIDE SEQUENCE</scope>
    <source>
        <strain evidence="1">MPI-SDFR-AT-0073</strain>
    </source>
</reference>
<dbReference type="EMBL" id="JAGPXC010000002">
    <property type="protein sequence ID" value="KAH6657095.1"/>
    <property type="molecule type" value="Genomic_DNA"/>
</dbReference>
<comment type="caution">
    <text evidence="1">The sequence shown here is derived from an EMBL/GenBank/DDBJ whole genome shotgun (WGS) entry which is preliminary data.</text>
</comment>
<sequence>MIIGDLQRLDVNCKDDDCTASTVIIPIPPSNAIRRLVLHDEIAWLGTLGTVP</sequence>
<proteinExistence type="predicted"/>
<dbReference type="RefSeq" id="XP_045961329.1">
    <property type="nucleotide sequence ID" value="XM_046101975.1"/>
</dbReference>
<dbReference type="GeneID" id="70130867"/>
<protein>
    <submittedName>
        <fullName evidence="1">Uncharacterized protein</fullName>
    </submittedName>
</protein>
<evidence type="ECO:0000313" key="2">
    <source>
        <dbReference type="Proteomes" id="UP000758603"/>
    </source>
</evidence>
<evidence type="ECO:0000313" key="1">
    <source>
        <dbReference type="EMBL" id="KAH6657095.1"/>
    </source>
</evidence>
<dbReference type="Proteomes" id="UP000758603">
    <property type="component" value="Unassembled WGS sequence"/>
</dbReference>
<name>A0A9P9A1L2_9PEZI</name>
<keyword evidence="2" id="KW-1185">Reference proteome</keyword>
<accession>A0A9P9A1L2</accession>